<dbReference type="InterPro" id="IPR001155">
    <property type="entry name" value="OxRdtase_FMN_N"/>
</dbReference>
<evidence type="ECO:0000259" key="1">
    <source>
        <dbReference type="Pfam" id="PF00724"/>
    </source>
</evidence>
<evidence type="ECO:0000313" key="2">
    <source>
        <dbReference type="EMBL" id="KAK9759674.1"/>
    </source>
</evidence>
<sequence>MQGEIEWFLTIHFTFLEILKANMNAQKALFSPVKVGNNELKHRVVLAPLTRFRATLEAVPTALQVEYYRQRSSDGGLLITEATFIDRLAGGYPRAPGLYNQEQVEGWKKVTAAVHEKNGYIFAQLWHIGKY</sequence>
<dbReference type="PANTHER" id="PTHR22893:SF91">
    <property type="entry name" value="NADPH DEHYDROGENASE 2-RELATED"/>
    <property type="match status" value="1"/>
</dbReference>
<accession>A0ABR2WDV9</accession>
<feature type="domain" description="NADH:flavin oxidoreductase/NADH oxidase N-terminal" evidence="1">
    <location>
        <begin position="29"/>
        <end position="130"/>
    </location>
</feature>
<proteinExistence type="predicted"/>
<gene>
    <name evidence="2" type="ORF">K7432_017063</name>
</gene>
<reference evidence="2 3" key="1">
    <citation type="submission" date="2023-04" db="EMBL/GenBank/DDBJ databases">
        <title>Genome of Basidiobolus ranarum AG-B5.</title>
        <authorList>
            <person name="Stajich J.E."/>
            <person name="Carter-House D."/>
            <person name="Gryganskyi A."/>
        </authorList>
    </citation>
    <scope>NUCLEOTIDE SEQUENCE [LARGE SCALE GENOMIC DNA]</scope>
    <source>
        <strain evidence="2 3">AG-B5</strain>
    </source>
</reference>
<protein>
    <recommendedName>
        <fullName evidence="1">NADH:flavin oxidoreductase/NADH oxidase N-terminal domain-containing protein</fullName>
    </recommendedName>
</protein>
<dbReference type="SUPFAM" id="SSF51395">
    <property type="entry name" value="FMN-linked oxidoreductases"/>
    <property type="match status" value="1"/>
</dbReference>
<comment type="caution">
    <text evidence="2">The sequence shown here is derived from an EMBL/GenBank/DDBJ whole genome shotgun (WGS) entry which is preliminary data.</text>
</comment>
<keyword evidence="3" id="KW-1185">Reference proteome</keyword>
<dbReference type="Pfam" id="PF00724">
    <property type="entry name" value="Oxidored_FMN"/>
    <property type="match status" value="1"/>
</dbReference>
<name>A0ABR2WDV9_9FUNG</name>
<dbReference type="InterPro" id="IPR045247">
    <property type="entry name" value="Oye-like"/>
</dbReference>
<dbReference type="Gene3D" id="3.20.20.70">
    <property type="entry name" value="Aldolase class I"/>
    <property type="match status" value="1"/>
</dbReference>
<evidence type="ECO:0000313" key="3">
    <source>
        <dbReference type="Proteomes" id="UP001479436"/>
    </source>
</evidence>
<dbReference type="EMBL" id="JASJQH010003304">
    <property type="protein sequence ID" value="KAK9759674.1"/>
    <property type="molecule type" value="Genomic_DNA"/>
</dbReference>
<dbReference type="InterPro" id="IPR013785">
    <property type="entry name" value="Aldolase_TIM"/>
</dbReference>
<dbReference type="Proteomes" id="UP001479436">
    <property type="component" value="Unassembled WGS sequence"/>
</dbReference>
<dbReference type="PANTHER" id="PTHR22893">
    <property type="entry name" value="NADH OXIDOREDUCTASE-RELATED"/>
    <property type="match status" value="1"/>
</dbReference>
<organism evidence="2 3">
    <name type="scientific">Basidiobolus ranarum</name>
    <dbReference type="NCBI Taxonomy" id="34480"/>
    <lineage>
        <taxon>Eukaryota</taxon>
        <taxon>Fungi</taxon>
        <taxon>Fungi incertae sedis</taxon>
        <taxon>Zoopagomycota</taxon>
        <taxon>Entomophthoromycotina</taxon>
        <taxon>Basidiobolomycetes</taxon>
        <taxon>Basidiobolales</taxon>
        <taxon>Basidiobolaceae</taxon>
        <taxon>Basidiobolus</taxon>
    </lineage>
</organism>